<dbReference type="Pfam" id="PF20434">
    <property type="entry name" value="BD-FAE"/>
    <property type="match status" value="1"/>
</dbReference>
<organism evidence="4 5">
    <name type="scientific">Planctomicrobium piriforme</name>
    <dbReference type="NCBI Taxonomy" id="1576369"/>
    <lineage>
        <taxon>Bacteria</taxon>
        <taxon>Pseudomonadati</taxon>
        <taxon>Planctomycetota</taxon>
        <taxon>Planctomycetia</taxon>
        <taxon>Planctomycetales</taxon>
        <taxon>Planctomycetaceae</taxon>
        <taxon>Planctomicrobium</taxon>
    </lineage>
</organism>
<name>A0A1I3BLJ9_9PLAN</name>
<dbReference type="Gene3D" id="3.40.50.1820">
    <property type="entry name" value="alpha/beta hydrolase"/>
    <property type="match status" value="1"/>
</dbReference>
<dbReference type="PANTHER" id="PTHR48081:SF13">
    <property type="entry name" value="ALPHA_BETA HYDROLASE"/>
    <property type="match status" value="1"/>
</dbReference>
<dbReference type="PANTHER" id="PTHR48081">
    <property type="entry name" value="AB HYDROLASE SUPERFAMILY PROTEIN C4A8.06C"/>
    <property type="match status" value="1"/>
</dbReference>
<dbReference type="InterPro" id="IPR049492">
    <property type="entry name" value="BD-FAE-like_dom"/>
</dbReference>
<dbReference type="InterPro" id="IPR029058">
    <property type="entry name" value="AB_hydrolase_fold"/>
</dbReference>
<evidence type="ECO:0000259" key="3">
    <source>
        <dbReference type="Pfam" id="PF20434"/>
    </source>
</evidence>
<dbReference type="Proteomes" id="UP000199518">
    <property type="component" value="Unassembled WGS sequence"/>
</dbReference>
<protein>
    <submittedName>
        <fullName evidence="4">Acetyl esterase/lipase</fullName>
    </submittedName>
</protein>
<keyword evidence="2" id="KW-0732">Signal</keyword>
<evidence type="ECO:0000256" key="1">
    <source>
        <dbReference type="ARBA" id="ARBA00022801"/>
    </source>
</evidence>
<dbReference type="RefSeq" id="WP_175517035.1">
    <property type="nucleotide sequence ID" value="NZ_FOQD01000001.1"/>
</dbReference>
<dbReference type="InterPro" id="IPR050300">
    <property type="entry name" value="GDXG_lipolytic_enzyme"/>
</dbReference>
<accession>A0A1I3BLJ9</accession>
<keyword evidence="5" id="KW-1185">Reference proteome</keyword>
<evidence type="ECO:0000256" key="2">
    <source>
        <dbReference type="SAM" id="SignalP"/>
    </source>
</evidence>
<dbReference type="EMBL" id="FOQD01000001">
    <property type="protein sequence ID" value="SFH63050.1"/>
    <property type="molecule type" value="Genomic_DNA"/>
</dbReference>
<reference evidence="5" key="1">
    <citation type="submission" date="2016-10" db="EMBL/GenBank/DDBJ databases">
        <authorList>
            <person name="Varghese N."/>
            <person name="Submissions S."/>
        </authorList>
    </citation>
    <scope>NUCLEOTIDE SEQUENCE [LARGE SCALE GENOMIC DNA]</scope>
    <source>
        <strain evidence="5">DSM 26348</strain>
    </source>
</reference>
<dbReference type="GO" id="GO:0016787">
    <property type="term" value="F:hydrolase activity"/>
    <property type="evidence" value="ECO:0007669"/>
    <property type="project" value="UniProtKB-KW"/>
</dbReference>
<dbReference type="SUPFAM" id="SSF53474">
    <property type="entry name" value="alpha/beta-Hydrolases"/>
    <property type="match status" value="1"/>
</dbReference>
<feature type="domain" description="BD-FAE-like" evidence="3">
    <location>
        <begin position="56"/>
        <end position="267"/>
    </location>
</feature>
<keyword evidence="1" id="KW-0378">Hydrolase</keyword>
<dbReference type="AlphaFoldDB" id="A0A1I3BLJ9"/>
<feature type="signal peptide" evidence="2">
    <location>
        <begin position="1"/>
        <end position="24"/>
    </location>
</feature>
<evidence type="ECO:0000313" key="5">
    <source>
        <dbReference type="Proteomes" id="UP000199518"/>
    </source>
</evidence>
<gene>
    <name evidence="4" type="ORF">SAMN05421753_101518</name>
</gene>
<dbReference type="STRING" id="1576369.SAMN05421753_101518"/>
<feature type="chain" id="PRO_5011555293" evidence="2">
    <location>
        <begin position="25"/>
        <end position="312"/>
    </location>
</feature>
<proteinExistence type="predicted"/>
<sequence>MQAPLKSLVWAVCLCTLLGFVGEAATTSAAEPVVPPGITLERGIVFGKGGEQELKLDIAYPKSTDGQLPALVFIHGGGWVGGDREAFLPLIVQFSQAGIVCLTVDYRLAPQHRFPAQLEDVKCAVRWLRANAEKYHVDPQRIAAFGASAGAHLAALLGTTNGDARWEGSGGNADQSSSVCAVVGLSGAYDLTLGYENSVKQSFFEGRSVRGMLESFLGGKPADKGDAYRSASPVEHVQATTPPMILVHGTADTLVPIEQSEVMEQKLKAAGVDVEFFRLEGGTHSSFGKDAQQSMLKISESIRARLQPAAAK</sequence>
<evidence type="ECO:0000313" key="4">
    <source>
        <dbReference type="EMBL" id="SFH63050.1"/>
    </source>
</evidence>